<sequence>MDTTVSLHFMNQEFAKLNQFDELAPIPDNPIPEEGKTVDPTVITKLEKQRTLHRESEELCVGHIKNSLSDWLYDLYSPVKDPRELWNALELK</sequence>
<protein>
    <submittedName>
        <fullName evidence="1">Uncharacterized protein</fullName>
    </submittedName>
</protein>
<evidence type="ECO:0000313" key="2">
    <source>
        <dbReference type="Proteomes" id="UP000235145"/>
    </source>
</evidence>
<dbReference type="AlphaFoldDB" id="A0A9R1VEV1"/>
<accession>A0A9R1VEV1</accession>
<keyword evidence="2" id="KW-1185">Reference proteome</keyword>
<reference evidence="1 2" key="1">
    <citation type="journal article" date="2017" name="Nat. Commun.">
        <title>Genome assembly with in vitro proximity ligation data and whole-genome triplication in lettuce.</title>
        <authorList>
            <person name="Reyes-Chin-Wo S."/>
            <person name="Wang Z."/>
            <person name="Yang X."/>
            <person name="Kozik A."/>
            <person name="Arikit S."/>
            <person name="Song C."/>
            <person name="Xia L."/>
            <person name="Froenicke L."/>
            <person name="Lavelle D.O."/>
            <person name="Truco M.J."/>
            <person name="Xia R."/>
            <person name="Zhu S."/>
            <person name="Xu C."/>
            <person name="Xu H."/>
            <person name="Xu X."/>
            <person name="Cox K."/>
            <person name="Korf I."/>
            <person name="Meyers B.C."/>
            <person name="Michelmore R.W."/>
        </authorList>
    </citation>
    <scope>NUCLEOTIDE SEQUENCE [LARGE SCALE GENOMIC DNA]</scope>
    <source>
        <strain evidence="2">cv. Salinas</strain>
        <tissue evidence="1">Seedlings</tissue>
    </source>
</reference>
<proteinExistence type="predicted"/>
<dbReference type="Proteomes" id="UP000235145">
    <property type="component" value="Unassembled WGS sequence"/>
</dbReference>
<organism evidence="1 2">
    <name type="scientific">Lactuca sativa</name>
    <name type="common">Garden lettuce</name>
    <dbReference type="NCBI Taxonomy" id="4236"/>
    <lineage>
        <taxon>Eukaryota</taxon>
        <taxon>Viridiplantae</taxon>
        <taxon>Streptophyta</taxon>
        <taxon>Embryophyta</taxon>
        <taxon>Tracheophyta</taxon>
        <taxon>Spermatophyta</taxon>
        <taxon>Magnoliopsida</taxon>
        <taxon>eudicotyledons</taxon>
        <taxon>Gunneridae</taxon>
        <taxon>Pentapetalae</taxon>
        <taxon>asterids</taxon>
        <taxon>campanulids</taxon>
        <taxon>Asterales</taxon>
        <taxon>Asteraceae</taxon>
        <taxon>Cichorioideae</taxon>
        <taxon>Cichorieae</taxon>
        <taxon>Lactucinae</taxon>
        <taxon>Lactuca</taxon>
    </lineage>
</organism>
<dbReference type="EMBL" id="NBSK02000005">
    <property type="protein sequence ID" value="KAJ0204868.1"/>
    <property type="molecule type" value="Genomic_DNA"/>
</dbReference>
<gene>
    <name evidence="1" type="ORF">LSAT_V11C500270110</name>
</gene>
<evidence type="ECO:0000313" key="1">
    <source>
        <dbReference type="EMBL" id="KAJ0204868.1"/>
    </source>
</evidence>
<name>A0A9R1VEV1_LACSA</name>
<comment type="caution">
    <text evidence="1">The sequence shown here is derived from an EMBL/GenBank/DDBJ whole genome shotgun (WGS) entry which is preliminary data.</text>
</comment>